<accession>A0A6J1PGX5</accession>
<proteinExistence type="predicted"/>
<keyword evidence="3" id="KW-1185">Reference proteome</keyword>
<dbReference type="InterPro" id="IPR044822">
    <property type="entry name" value="Myb_DNA-bind_4"/>
</dbReference>
<protein>
    <submittedName>
        <fullName evidence="4">Uncharacterized protein LOC112452573</fullName>
    </submittedName>
</protein>
<dbReference type="PANTHER" id="PTHR47595">
    <property type="entry name" value="HEAT SHOCK 70 KDA PROTEIN 14"/>
    <property type="match status" value="1"/>
</dbReference>
<feature type="region of interest" description="Disordered" evidence="1">
    <location>
        <begin position="192"/>
        <end position="232"/>
    </location>
</feature>
<dbReference type="Proteomes" id="UP000504618">
    <property type="component" value="Unplaced"/>
</dbReference>
<dbReference type="AlphaFoldDB" id="A0A6J1PGX5"/>
<dbReference type="Gene3D" id="1.10.10.60">
    <property type="entry name" value="Homeodomain-like"/>
    <property type="match status" value="1"/>
</dbReference>
<evidence type="ECO:0000313" key="3">
    <source>
        <dbReference type="Proteomes" id="UP000504618"/>
    </source>
</evidence>
<reference evidence="4" key="1">
    <citation type="submission" date="2025-08" db="UniProtKB">
        <authorList>
            <consortium name="RefSeq"/>
        </authorList>
    </citation>
    <scope>IDENTIFICATION</scope>
    <source>
        <tissue evidence="4">Whole body</tissue>
    </source>
</reference>
<dbReference type="GeneID" id="112452573"/>
<gene>
    <name evidence="4" type="primary">LOC112452573</name>
</gene>
<evidence type="ECO:0000256" key="1">
    <source>
        <dbReference type="SAM" id="MobiDB-lite"/>
    </source>
</evidence>
<evidence type="ECO:0000259" key="2">
    <source>
        <dbReference type="Pfam" id="PF13837"/>
    </source>
</evidence>
<feature type="domain" description="Myb/SANT-like DNA-binding" evidence="2">
    <location>
        <begin position="94"/>
        <end position="180"/>
    </location>
</feature>
<dbReference type="PANTHER" id="PTHR47595:SF1">
    <property type="entry name" value="MYB_SANT-LIKE DNA-BINDING DOMAIN-CONTAINING PROTEIN"/>
    <property type="match status" value="1"/>
</dbReference>
<dbReference type="OrthoDB" id="6760380at2759"/>
<sequence>MANEKELQVFVNDELWTLNVSAIEFLAATTGNEDIIKLLIEREREKRSMAMIEQLEQHSLEGYQPVDASEINNEQPVDASEINNEVINKKESFTWPDKAVLLLLEIYRNKESEFAGLKRHNKIWNEISNEMKEGNYNVTGTQCQNKMSGFKRTYKNITDSNKKSGNHSSSWAFYSAMDSIFGEKAWVDPMSIASSDNPPSPGSFSEKSSSTSEKLADRFGLTMTAEEPKPKKRRVESILESFIYEMKEEKQKEKEDRERRRAKKVERLNEMHKEKMQLQQSFLEIFSKIAERK</sequence>
<dbReference type="RefSeq" id="XP_024868626.1">
    <property type="nucleotide sequence ID" value="XM_025012858.1"/>
</dbReference>
<dbReference type="Pfam" id="PF13837">
    <property type="entry name" value="Myb_DNA-bind_4"/>
    <property type="match status" value="1"/>
</dbReference>
<name>A0A6J1PGX5_9HYME</name>
<organism evidence="3 4">
    <name type="scientific">Temnothorax curvispinosus</name>
    <dbReference type="NCBI Taxonomy" id="300111"/>
    <lineage>
        <taxon>Eukaryota</taxon>
        <taxon>Metazoa</taxon>
        <taxon>Ecdysozoa</taxon>
        <taxon>Arthropoda</taxon>
        <taxon>Hexapoda</taxon>
        <taxon>Insecta</taxon>
        <taxon>Pterygota</taxon>
        <taxon>Neoptera</taxon>
        <taxon>Endopterygota</taxon>
        <taxon>Hymenoptera</taxon>
        <taxon>Apocrita</taxon>
        <taxon>Aculeata</taxon>
        <taxon>Formicoidea</taxon>
        <taxon>Formicidae</taxon>
        <taxon>Myrmicinae</taxon>
        <taxon>Temnothorax</taxon>
    </lineage>
</organism>
<feature type="compositionally biased region" description="Low complexity" evidence="1">
    <location>
        <begin position="202"/>
        <end position="212"/>
    </location>
</feature>
<evidence type="ECO:0000313" key="4">
    <source>
        <dbReference type="RefSeq" id="XP_024868626.1"/>
    </source>
</evidence>